<dbReference type="GO" id="GO:0005829">
    <property type="term" value="C:cytosol"/>
    <property type="evidence" value="ECO:0000318"/>
    <property type="project" value="GO_Central"/>
</dbReference>
<accession>F0ZWV1</accession>
<dbReference type="InterPro" id="IPR031318">
    <property type="entry name" value="OPI10"/>
</dbReference>
<gene>
    <name evidence="4" type="ORF">DICPUDRAFT_99175</name>
</gene>
<dbReference type="InParanoid" id="F0ZWV1"/>
<dbReference type="RefSeq" id="XP_003291890.1">
    <property type="nucleotide sequence ID" value="XM_003291842.1"/>
</dbReference>
<reference evidence="5" key="1">
    <citation type="journal article" date="2011" name="Genome Biol.">
        <title>Comparative genomics of the social amoebae Dictyostelium discoideum and Dictyostelium purpureum.</title>
        <authorList>
            <consortium name="US DOE Joint Genome Institute (JGI-PGF)"/>
            <person name="Sucgang R."/>
            <person name="Kuo A."/>
            <person name="Tian X."/>
            <person name="Salerno W."/>
            <person name="Parikh A."/>
            <person name="Feasley C.L."/>
            <person name="Dalin E."/>
            <person name="Tu H."/>
            <person name="Huang E."/>
            <person name="Barry K."/>
            <person name="Lindquist E."/>
            <person name="Shapiro H."/>
            <person name="Bruce D."/>
            <person name="Schmutz J."/>
            <person name="Salamov A."/>
            <person name="Fey P."/>
            <person name="Gaudet P."/>
            <person name="Anjard C."/>
            <person name="Babu M.M."/>
            <person name="Basu S."/>
            <person name="Bushmanova Y."/>
            <person name="van der Wel H."/>
            <person name="Katoh-Kurasawa M."/>
            <person name="Dinh C."/>
            <person name="Coutinho P.M."/>
            <person name="Saito T."/>
            <person name="Elias M."/>
            <person name="Schaap P."/>
            <person name="Kay R.R."/>
            <person name="Henrissat B."/>
            <person name="Eichinger L."/>
            <person name="Rivero F."/>
            <person name="Putnam N.H."/>
            <person name="West C.M."/>
            <person name="Loomis W.F."/>
            <person name="Chisholm R.L."/>
            <person name="Shaulsky G."/>
            <person name="Strassmann J.E."/>
            <person name="Queller D.C."/>
            <person name="Kuspa A."/>
            <person name="Grigoriev I.V."/>
        </authorList>
    </citation>
    <scope>NUCLEOTIDE SEQUENCE [LARGE SCALE GENOMIC DNA]</scope>
    <source>
        <strain evidence="5">QSDP1</strain>
    </source>
</reference>
<dbReference type="Proteomes" id="UP000001064">
    <property type="component" value="Unassembled WGS sequence"/>
</dbReference>
<dbReference type="eggNOG" id="KOG4067">
    <property type="taxonomic scope" value="Eukaryota"/>
</dbReference>
<dbReference type="InterPro" id="IPR008493">
    <property type="entry name" value="Hikeshi-like_N"/>
</dbReference>
<dbReference type="VEuPathDB" id="AmoebaDB:DICPUDRAFT_99175"/>
<dbReference type="Pfam" id="PF21057">
    <property type="entry name" value="Hikeshi-like_C"/>
    <property type="match status" value="1"/>
</dbReference>
<dbReference type="Pfam" id="PF05603">
    <property type="entry name" value="Hikeshi-like_N"/>
    <property type="match status" value="1"/>
</dbReference>
<dbReference type="OMA" id="QVDETHC"/>
<dbReference type="InterPro" id="IPR048364">
    <property type="entry name" value="Hikeshi-like_C"/>
</dbReference>
<feature type="domain" description="Hikeshi-like C-terminal" evidence="3">
    <location>
        <begin position="129"/>
        <end position="182"/>
    </location>
</feature>
<evidence type="ECO:0000313" key="4">
    <source>
        <dbReference type="EMBL" id="EGC31579.1"/>
    </source>
</evidence>
<dbReference type="FunCoup" id="F0ZWV1">
    <property type="interactions" value="71"/>
</dbReference>
<dbReference type="STRING" id="5786.F0ZWV1"/>
<dbReference type="GO" id="GO:0061608">
    <property type="term" value="F:nuclear import signal receptor activity"/>
    <property type="evidence" value="ECO:0000318"/>
    <property type="project" value="GO_Central"/>
</dbReference>
<sequence length="182" mass="20927">MFGYVVGGRPVQTTVQTISQTKYFFQIENATDAKDVAIFLMDPVNFPIGFNAAIYLSWKPFTEWKYLGFLNQTKPSSIFTIIQQLDKTMALGEDKNTIQIGISIENDQEIQAKVIENQLNDNMIFKSTDFKQFAYKMCHNLVNYILSFSGDGVPSNMVPATTVNKWYENFQKKLQNDALFWK</sequence>
<protein>
    <submittedName>
        <fullName evidence="4">Uncharacterized protein</fullName>
    </submittedName>
</protein>
<dbReference type="GO" id="GO:0006606">
    <property type="term" value="P:protein import into nucleus"/>
    <property type="evidence" value="ECO:0000318"/>
    <property type="project" value="GO_Central"/>
</dbReference>
<dbReference type="GeneID" id="10505638"/>
<keyword evidence="5" id="KW-1185">Reference proteome</keyword>
<evidence type="ECO:0000259" key="2">
    <source>
        <dbReference type="Pfam" id="PF05603"/>
    </source>
</evidence>
<feature type="domain" description="Hikeshi-like N-terminal" evidence="2">
    <location>
        <begin position="5"/>
        <end position="118"/>
    </location>
</feature>
<evidence type="ECO:0000313" key="5">
    <source>
        <dbReference type="Proteomes" id="UP000001064"/>
    </source>
</evidence>
<name>F0ZWV1_DICPU</name>
<dbReference type="PANTHER" id="PTHR12925">
    <property type="entry name" value="HIKESHI FAMILY MEMBER"/>
    <property type="match status" value="1"/>
</dbReference>
<evidence type="ECO:0000256" key="1">
    <source>
        <dbReference type="ARBA" id="ARBA00006623"/>
    </source>
</evidence>
<organism evidence="4 5">
    <name type="scientific">Dictyostelium purpureum</name>
    <name type="common">Slime mold</name>
    <dbReference type="NCBI Taxonomy" id="5786"/>
    <lineage>
        <taxon>Eukaryota</taxon>
        <taxon>Amoebozoa</taxon>
        <taxon>Evosea</taxon>
        <taxon>Eumycetozoa</taxon>
        <taxon>Dictyostelia</taxon>
        <taxon>Dictyosteliales</taxon>
        <taxon>Dictyosteliaceae</taxon>
        <taxon>Dictyostelium</taxon>
    </lineage>
</organism>
<dbReference type="PANTHER" id="PTHR12925:SF0">
    <property type="entry name" value="PROTEIN HIKESHI"/>
    <property type="match status" value="1"/>
</dbReference>
<dbReference type="GO" id="GO:0005634">
    <property type="term" value="C:nucleus"/>
    <property type="evidence" value="ECO:0000318"/>
    <property type="project" value="GO_Central"/>
</dbReference>
<dbReference type="OrthoDB" id="10248398at2759"/>
<proteinExistence type="inferred from homology"/>
<dbReference type="EMBL" id="GL871244">
    <property type="protein sequence ID" value="EGC31579.1"/>
    <property type="molecule type" value="Genomic_DNA"/>
</dbReference>
<comment type="similarity">
    <text evidence="1">Belongs to the OPI10 family.</text>
</comment>
<dbReference type="KEGG" id="dpp:DICPUDRAFT_99175"/>
<dbReference type="AlphaFoldDB" id="F0ZWV1"/>
<evidence type="ECO:0000259" key="3">
    <source>
        <dbReference type="Pfam" id="PF21057"/>
    </source>
</evidence>